<organism evidence="1 2">
    <name type="scientific">Rhizobium mongolense subsp. loessense</name>
    <dbReference type="NCBI Taxonomy" id="158890"/>
    <lineage>
        <taxon>Bacteria</taxon>
        <taxon>Pseudomonadati</taxon>
        <taxon>Pseudomonadota</taxon>
        <taxon>Alphaproteobacteria</taxon>
        <taxon>Hyphomicrobiales</taxon>
        <taxon>Rhizobiaceae</taxon>
        <taxon>Rhizobium/Agrobacterium group</taxon>
        <taxon>Rhizobium</taxon>
    </lineage>
</organism>
<gene>
    <name evidence="1" type="ORF">SAMN02927900_06137</name>
</gene>
<accession>A0A1G4U4S6</accession>
<dbReference type="EMBL" id="FMTM01000017">
    <property type="protein sequence ID" value="SCW88628.1"/>
    <property type="molecule type" value="Genomic_DNA"/>
</dbReference>
<proteinExistence type="predicted"/>
<protein>
    <submittedName>
        <fullName evidence="1">Uncharacterized protein</fullName>
    </submittedName>
</protein>
<evidence type="ECO:0000313" key="2">
    <source>
        <dbReference type="Proteomes" id="UP000199542"/>
    </source>
</evidence>
<evidence type="ECO:0000313" key="1">
    <source>
        <dbReference type="EMBL" id="SCW88628.1"/>
    </source>
</evidence>
<reference evidence="1 2" key="1">
    <citation type="submission" date="2016-10" db="EMBL/GenBank/DDBJ databases">
        <authorList>
            <person name="de Groot N.N."/>
        </authorList>
    </citation>
    <scope>NUCLEOTIDE SEQUENCE [LARGE SCALE GENOMIC DNA]</scope>
    <source>
        <strain evidence="1 2">CGMCC 1.3401</strain>
    </source>
</reference>
<dbReference type="Proteomes" id="UP000199542">
    <property type="component" value="Unassembled WGS sequence"/>
</dbReference>
<dbReference type="AlphaFoldDB" id="A0A1G4U4S6"/>
<sequence>MRGSASASFCAVRAEWDLMTTLKKILLLSVCLLGALPAKGDNLLIWAPVRVSEHSYKATMGFRLPFEWETSAGADLALASTDGEAIQPGSEQATFWGKITKARVTPAGKAQQDASLRIDTLRGSGSLMLSRSRSFILSDSLDLQTSRAVSVGYAAVETRQTSVTATQALKLIYPWTGTSISAGSSVTDFGKDFSSSVGVSQTVLPNLNLNASVTDPLSSGRSASVNVNYRVSW</sequence>
<name>A0A1G4U4S6_9HYPH</name>